<protein>
    <submittedName>
        <fullName evidence="4">MFS transporter</fullName>
    </submittedName>
</protein>
<dbReference type="SUPFAM" id="SSF103473">
    <property type="entry name" value="MFS general substrate transporter"/>
    <property type="match status" value="1"/>
</dbReference>
<feature type="domain" description="Major facilitator superfamily (MFS) profile" evidence="2">
    <location>
        <begin position="1"/>
        <end position="386"/>
    </location>
</feature>
<accession>A0A830E7I3</accession>
<dbReference type="AlphaFoldDB" id="A0A830E7I3"/>
<feature type="transmembrane region" description="Helical" evidence="1">
    <location>
        <begin position="240"/>
        <end position="259"/>
    </location>
</feature>
<reference evidence="4" key="1">
    <citation type="journal article" date="2014" name="Int. J. Syst. Evol. Microbiol.">
        <title>Complete genome sequence of Corynebacterium casei LMG S-19264T (=DSM 44701T), isolated from a smear-ripened cheese.</title>
        <authorList>
            <consortium name="US DOE Joint Genome Institute (JGI-PGF)"/>
            <person name="Walter F."/>
            <person name="Albersmeier A."/>
            <person name="Kalinowski J."/>
            <person name="Ruckert C."/>
        </authorList>
    </citation>
    <scope>NUCLEOTIDE SEQUENCE</scope>
    <source>
        <strain evidence="4">JCM 11219</strain>
    </source>
</reference>
<evidence type="ECO:0000313" key="5">
    <source>
        <dbReference type="Proteomes" id="UP000657075"/>
    </source>
</evidence>
<dbReference type="PROSITE" id="PS50850">
    <property type="entry name" value="MFS"/>
    <property type="match status" value="1"/>
</dbReference>
<gene>
    <name evidence="4" type="ORF">GCM10007112_04840</name>
    <name evidence="3" type="ORF">Vsou_08130</name>
</gene>
<feature type="transmembrane region" description="Helical" evidence="1">
    <location>
        <begin position="78"/>
        <end position="96"/>
    </location>
</feature>
<keyword evidence="1" id="KW-1133">Transmembrane helix</keyword>
<dbReference type="Proteomes" id="UP000657075">
    <property type="component" value="Unassembled WGS sequence"/>
</dbReference>
<dbReference type="OrthoDB" id="371889at2157"/>
<evidence type="ECO:0000313" key="4">
    <source>
        <dbReference type="EMBL" id="GGI70950.1"/>
    </source>
</evidence>
<feature type="transmembrane region" description="Helical" evidence="1">
    <location>
        <begin position="208"/>
        <end position="234"/>
    </location>
</feature>
<reference evidence="6" key="3">
    <citation type="submission" date="2022-09" db="EMBL/GenBank/DDBJ databases">
        <title>Complete genome sequence of Vulcanisaeta souniana.</title>
        <authorList>
            <person name="Kato S."/>
            <person name="Itoh T."/>
            <person name="Ohkuma M."/>
        </authorList>
    </citation>
    <scope>NUCLEOTIDE SEQUENCE [LARGE SCALE GENOMIC DNA]</scope>
    <source>
        <strain evidence="6">JCM 11219</strain>
    </source>
</reference>
<dbReference type="InterPro" id="IPR020846">
    <property type="entry name" value="MFS_dom"/>
</dbReference>
<evidence type="ECO:0000259" key="2">
    <source>
        <dbReference type="PROSITE" id="PS50850"/>
    </source>
</evidence>
<feature type="transmembrane region" description="Helical" evidence="1">
    <location>
        <begin position="139"/>
        <end position="162"/>
    </location>
</feature>
<feature type="transmembrane region" description="Helical" evidence="1">
    <location>
        <begin position="297"/>
        <end position="320"/>
    </location>
</feature>
<keyword evidence="6" id="KW-1185">Reference proteome</keyword>
<evidence type="ECO:0000256" key="1">
    <source>
        <dbReference type="SAM" id="Phobius"/>
    </source>
</evidence>
<evidence type="ECO:0000313" key="3">
    <source>
        <dbReference type="EMBL" id="BDR91720.1"/>
    </source>
</evidence>
<feature type="transmembrane region" description="Helical" evidence="1">
    <location>
        <begin position="7"/>
        <end position="27"/>
    </location>
</feature>
<reference evidence="3" key="4">
    <citation type="journal article" date="2023" name="Microbiol. Resour. Announc.">
        <title>Complete Genome Sequence of Vulcanisaeta souniana Strain IC-059, a Hyperthermophilic Archaeon Isolated from Hot Spring Water in Japan.</title>
        <authorList>
            <person name="Kato S."/>
            <person name="Itoh T."/>
            <person name="Wu L."/>
            <person name="Ma J."/>
            <person name="Ohkuma M."/>
        </authorList>
    </citation>
    <scope>NUCLEOTIDE SEQUENCE</scope>
    <source>
        <strain evidence="3">JCM 11219</strain>
    </source>
</reference>
<organism evidence="4 5">
    <name type="scientific">Vulcanisaeta souniana JCM 11219</name>
    <dbReference type="NCBI Taxonomy" id="1293586"/>
    <lineage>
        <taxon>Archaea</taxon>
        <taxon>Thermoproteota</taxon>
        <taxon>Thermoprotei</taxon>
        <taxon>Thermoproteales</taxon>
        <taxon>Thermoproteaceae</taxon>
        <taxon>Vulcanisaeta</taxon>
    </lineage>
</organism>
<keyword evidence="1" id="KW-0812">Transmembrane</keyword>
<feature type="transmembrane region" description="Helical" evidence="1">
    <location>
        <begin position="271"/>
        <end position="291"/>
    </location>
</feature>
<name>A0A830E7I3_9CREN</name>
<dbReference type="Gene3D" id="1.20.1250.20">
    <property type="entry name" value="MFS general substrate transporter like domains"/>
    <property type="match status" value="2"/>
</dbReference>
<dbReference type="InterPro" id="IPR011701">
    <property type="entry name" value="MFS"/>
</dbReference>
<dbReference type="InterPro" id="IPR052714">
    <property type="entry name" value="MFS_Exporter"/>
</dbReference>
<dbReference type="Proteomes" id="UP001060771">
    <property type="component" value="Chromosome"/>
</dbReference>
<feature type="transmembrane region" description="Helical" evidence="1">
    <location>
        <begin position="102"/>
        <end position="127"/>
    </location>
</feature>
<dbReference type="PANTHER" id="PTHR23531:SF1">
    <property type="entry name" value="QUINOLENE RESISTANCE PROTEIN NORA"/>
    <property type="match status" value="1"/>
</dbReference>
<feature type="transmembrane region" description="Helical" evidence="1">
    <location>
        <begin position="47"/>
        <end position="66"/>
    </location>
</feature>
<proteinExistence type="predicted"/>
<dbReference type="GeneID" id="76206363"/>
<evidence type="ECO:0000313" key="6">
    <source>
        <dbReference type="Proteomes" id="UP001060771"/>
    </source>
</evidence>
<keyword evidence="1" id="KW-0472">Membrane</keyword>
<dbReference type="Pfam" id="PF07690">
    <property type="entry name" value="MFS_1"/>
    <property type="match status" value="1"/>
</dbReference>
<feature type="transmembrane region" description="Helical" evidence="1">
    <location>
        <begin position="168"/>
        <end position="187"/>
    </location>
</feature>
<feature type="transmembrane region" description="Helical" evidence="1">
    <location>
        <begin position="332"/>
        <end position="354"/>
    </location>
</feature>
<dbReference type="EMBL" id="BMNM01000001">
    <property type="protein sequence ID" value="GGI70950.1"/>
    <property type="molecule type" value="Genomic_DNA"/>
</dbReference>
<feature type="transmembrane region" description="Helical" evidence="1">
    <location>
        <begin position="360"/>
        <end position="378"/>
    </location>
</feature>
<dbReference type="GO" id="GO:0022857">
    <property type="term" value="F:transmembrane transporter activity"/>
    <property type="evidence" value="ECO:0007669"/>
    <property type="project" value="InterPro"/>
</dbReference>
<dbReference type="InterPro" id="IPR036259">
    <property type="entry name" value="MFS_trans_sf"/>
</dbReference>
<dbReference type="EMBL" id="AP026830">
    <property type="protein sequence ID" value="BDR91720.1"/>
    <property type="molecule type" value="Genomic_DNA"/>
</dbReference>
<sequence length="390" mass="43005">MTRGQYLGLSQAISIIVPLTIAIRASNNMLMTTIPLLVRYNFHFSNTLVGILSALVSLMTFVSSGLINSRLRACRRRIAFIASSVIYAVVFPLFWLSSPITVWVLSAVAGFALGFLMPNVMTSASLLPDRRTRERLLNIYTLALSISLILGPAIESLILRYYGLRESFIFFTVFPILALAITPFVRFPEENVGGDAVVSTSVVISNPGFIAAVLNIATYNVVFSFLMAFGGIYARNSFGVSYSMVEILFSLFFVTSFLGRLYLSIRPAERLWPYMASAVSMTVIGVLLIVLTNNPLIYAIALLILGIPHGTTYPLSVVSISRAFKLQHRNAANSLFFSFMMLIGIVTPTITGYVADLIGIRNTFIVLIPPVIIALVLLRKYVRSVDIPRE</sequence>
<reference evidence="4" key="2">
    <citation type="submission" date="2020-09" db="EMBL/GenBank/DDBJ databases">
        <authorList>
            <person name="Sun Q."/>
            <person name="Ohkuma M."/>
        </authorList>
    </citation>
    <scope>NUCLEOTIDE SEQUENCE</scope>
    <source>
        <strain evidence="4">JCM 11219</strain>
    </source>
</reference>
<dbReference type="PANTHER" id="PTHR23531">
    <property type="entry name" value="QUINOLENE RESISTANCE PROTEIN NORA"/>
    <property type="match status" value="1"/>
</dbReference>
<dbReference type="RefSeq" id="WP_188602515.1">
    <property type="nucleotide sequence ID" value="NZ_AP026830.1"/>
</dbReference>